<accession>A0A9P0N2K1</accession>
<dbReference type="Proteomes" id="UP001153321">
    <property type="component" value="Chromosome 19"/>
</dbReference>
<feature type="domain" description="KATNIP" evidence="2">
    <location>
        <begin position="438"/>
        <end position="752"/>
    </location>
</feature>
<organism evidence="3 4">
    <name type="scientific">Spodoptera littoralis</name>
    <name type="common">Egyptian cotton leafworm</name>
    <dbReference type="NCBI Taxonomy" id="7109"/>
    <lineage>
        <taxon>Eukaryota</taxon>
        <taxon>Metazoa</taxon>
        <taxon>Ecdysozoa</taxon>
        <taxon>Arthropoda</taxon>
        <taxon>Hexapoda</taxon>
        <taxon>Insecta</taxon>
        <taxon>Pterygota</taxon>
        <taxon>Neoptera</taxon>
        <taxon>Endopterygota</taxon>
        <taxon>Lepidoptera</taxon>
        <taxon>Glossata</taxon>
        <taxon>Ditrysia</taxon>
        <taxon>Noctuoidea</taxon>
        <taxon>Noctuidae</taxon>
        <taxon>Amphipyrinae</taxon>
        <taxon>Spodoptera</taxon>
    </lineage>
</organism>
<keyword evidence="4" id="KW-1185">Reference proteome</keyword>
<dbReference type="EMBL" id="LR824550">
    <property type="protein sequence ID" value="CAH1639277.1"/>
    <property type="molecule type" value="Genomic_DNA"/>
</dbReference>
<dbReference type="AlphaFoldDB" id="A0A9P0N2K1"/>
<evidence type="ECO:0000256" key="1">
    <source>
        <dbReference type="SAM" id="MobiDB-lite"/>
    </source>
</evidence>
<dbReference type="InterPro" id="IPR027859">
    <property type="entry name" value="KATNIP_dom"/>
</dbReference>
<feature type="compositionally biased region" description="Basic and acidic residues" evidence="1">
    <location>
        <begin position="802"/>
        <end position="813"/>
    </location>
</feature>
<evidence type="ECO:0000313" key="4">
    <source>
        <dbReference type="Proteomes" id="UP001153321"/>
    </source>
</evidence>
<dbReference type="InterPro" id="IPR026704">
    <property type="entry name" value="KATNIP"/>
</dbReference>
<sequence>MAHQQNGLDYANKDRDLPYWLESLTKEMKETHIRNSNSDSPILEDTKYKIENSKLEGRRLARRTSLDATMDMLMKPQLGSVAHSAGTLRQPKAYQNGRRVYNVRGKLDWGDSPNASSNDFLSDLLPHYVTPRHRRANNLMDDDFHDVILGPRPQEPKTRKKLVTKEGITSLQESNSVKRPGPKNITKKPSSLSSVPLKHGLKEKAKNEFVIPELPEGRLLELKIFSNWGDKYLVGLNGIELFDSDGNPVIVEKVWTDSDTGDQSKHGRAENIIDGVMRTRDERHAWTVPAPRGNPIALSVLLAGGSRLALLRIWNYNKSRIYSARGVRLVQIKLDDQVIFHGEIARSSGELKGPLSSFGDTILFTKDPAILEAIMQNDKNFQALLKDNEPMADFPNIIEKRPPTANDSNHNMSPTALLEALDIEEKEIKYIAKKIKMTLMSTWGQRHLVGLTGIELLCYNEPVKIHRAYAYTAFITEDQATEHSNLIECKSLFNGRNITTDFEDMWCTNFATGNKFCHIVMELMEPTEITSIRLWNYNANMELSYIGAKHARISLDGAPLNYRPLLLRRAPGDTCYDYVQQIDLLAVDDRLDDAKDTDSFRMDCLVYGTNLDMGAPTGFVLQLNIFSTWGDPYYVGLTGVELYDPHGNLVPLTETNVCAHPASVNVLDPRAADVRTPDKLIDGHNARVGDASHSWLAPVLPHTLNRVYFVFDVPVSVYGIKIWNYGKTPTRGVKEFGVLMDDLLLYNGTLDCAKSDENLMPQWFCLQNLDVDTLTPTSCYWSVYTGYFYQVVGDEPADDDERFERERGPERAPTHQRAPAAQTLATPAAPPTMH</sequence>
<dbReference type="PANTHER" id="PTHR21534:SF0">
    <property type="entry name" value="KATANIN-INTERACTING PROTEIN"/>
    <property type="match status" value="1"/>
</dbReference>
<feature type="domain" description="KATNIP" evidence="2">
    <location>
        <begin position="198"/>
        <end position="252"/>
    </location>
</feature>
<evidence type="ECO:0000259" key="2">
    <source>
        <dbReference type="Pfam" id="PF14652"/>
    </source>
</evidence>
<evidence type="ECO:0000313" key="3">
    <source>
        <dbReference type="EMBL" id="CAH1639277.1"/>
    </source>
</evidence>
<dbReference type="PANTHER" id="PTHR21534">
    <property type="entry name" value="KATANIN-INTERACTING PROTEIN"/>
    <property type="match status" value="1"/>
</dbReference>
<feature type="region of interest" description="Disordered" evidence="1">
    <location>
        <begin position="173"/>
        <end position="195"/>
    </location>
</feature>
<protein>
    <recommendedName>
        <fullName evidence="2">KATNIP domain-containing protein</fullName>
    </recommendedName>
</protein>
<dbReference type="Pfam" id="PF14652">
    <property type="entry name" value="DUF4457"/>
    <property type="match status" value="2"/>
</dbReference>
<feature type="region of interest" description="Disordered" evidence="1">
    <location>
        <begin position="798"/>
        <end position="834"/>
    </location>
</feature>
<gene>
    <name evidence="3" type="ORF">SPLIT_LOCUS4634</name>
</gene>
<feature type="compositionally biased region" description="Low complexity" evidence="1">
    <location>
        <begin position="818"/>
        <end position="827"/>
    </location>
</feature>
<proteinExistence type="predicted"/>
<reference evidence="3" key="1">
    <citation type="submission" date="2022-02" db="EMBL/GenBank/DDBJ databases">
        <authorList>
            <person name="King R."/>
        </authorList>
    </citation>
    <scope>NUCLEOTIDE SEQUENCE</scope>
</reference>
<name>A0A9P0N2K1_SPOLI</name>